<dbReference type="EMBL" id="GBRH01241787">
    <property type="protein sequence ID" value="JAD56108.1"/>
    <property type="molecule type" value="Transcribed_RNA"/>
</dbReference>
<evidence type="ECO:0000313" key="1">
    <source>
        <dbReference type="EMBL" id="JAD56108.1"/>
    </source>
</evidence>
<organism evidence="1">
    <name type="scientific">Arundo donax</name>
    <name type="common">Giant reed</name>
    <name type="synonym">Donax arundinaceus</name>
    <dbReference type="NCBI Taxonomy" id="35708"/>
    <lineage>
        <taxon>Eukaryota</taxon>
        <taxon>Viridiplantae</taxon>
        <taxon>Streptophyta</taxon>
        <taxon>Embryophyta</taxon>
        <taxon>Tracheophyta</taxon>
        <taxon>Spermatophyta</taxon>
        <taxon>Magnoliopsida</taxon>
        <taxon>Liliopsida</taxon>
        <taxon>Poales</taxon>
        <taxon>Poaceae</taxon>
        <taxon>PACMAD clade</taxon>
        <taxon>Arundinoideae</taxon>
        <taxon>Arundineae</taxon>
        <taxon>Arundo</taxon>
    </lineage>
</organism>
<proteinExistence type="predicted"/>
<dbReference type="AlphaFoldDB" id="A0A0A9B1X8"/>
<sequence length="28" mass="3457">MSTTKLDFDTFQVRMYVTRLKQVLFLFQ</sequence>
<reference evidence="1" key="2">
    <citation type="journal article" date="2015" name="Data Brief">
        <title>Shoot transcriptome of the giant reed, Arundo donax.</title>
        <authorList>
            <person name="Barrero R.A."/>
            <person name="Guerrero F.D."/>
            <person name="Moolhuijzen P."/>
            <person name="Goolsby J.A."/>
            <person name="Tidwell J."/>
            <person name="Bellgard S.E."/>
            <person name="Bellgard M.I."/>
        </authorList>
    </citation>
    <scope>NUCLEOTIDE SEQUENCE</scope>
    <source>
        <tissue evidence="1">Shoot tissue taken approximately 20 cm above the soil surface</tissue>
    </source>
</reference>
<reference evidence="1" key="1">
    <citation type="submission" date="2014-09" db="EMBL/GenBank/DDBJ databases">
        <authorList>
            <person name="Magalhaes I.L.F."/>
            <person name="Oliveira U."/>
            <person name="Santos F.R."/>
            <person name="Vidigal T.H.D.A."/>
            <person name="Brescovit A.D."/>
            <person name="Santos A.J."/>
        </authorList>
    </citation>
    <scope>NUCLEOTIDE SEQUENCE</scope>
    <source>
        <tissue evidence="1">Shoot tissue taken approximately 20 cm above the soil surface</tissue>
    </source>
</reference>
<name>A0A0A9B1X8_ARUDO</name>
<accession>A0A0A9B1X8</accession>
<protein>
    <submittedName>
        <fullName evidence="1">Uncharacterized protein</fullName>
    </submittedName>
</protein>